<feature type="transmembrane region" description="Helical" evidence="8">
    <location>
        <begin position="16"/>
        <end position="36"/>
    </location>
</feature>
<keyword evidence="4 7" id="KW-0812">Transmembrane</keyword>
<dbReference type="AlphaFoldDB" id="A0A4R3N6C8"/>
<name>A0A4R3N6C8_9GAMM</name>
<dbReference type="GO" id="GO:0005886">
    <property type="term" value="C:plasma membrane"/>
    <property type="evidence" value="ECO:0007669"/>
    <property type="project" value="UniProtKB-SubCell"/>
</dbReference>
<evidence type="ECO:0000313" key="10">
    <source>
        <dbReference type="Proteomes" id="UP000295717"/>
    </source>
</evidence>
<keyword evidence="3" id="KW-1003">Cell membrane</keyword>
<accession>A0A4R3N6C8</accession>
<evidence type="ECO:0000256" key="5">
    <source>
        <dbReference type="ARBA" id="ARBA00022989"/>
    </source>
</evidence>
<evidence type="ECO:0000256" key="8">
    <source>
        <dbReference type="SAM" id="Phobius"/>
    </source>
</evidence>
<dbReference type="Gene3D" id="3.30.420.270">
    <property type="match status" value="1"/>
</dbReference>
<dbReference type="RefSeq" id="WP_132975122.1">
    <property type="nucleotide sequence ID" value="NZ_SMAO01000001.1"/>
</dbReference>
<proteinExistence type="inferred from homology"/>
<keyword evidence="5 8" id="KW-1133">Transmembrane helix</keyword>
<evidence type="ECO:0000256" key="3">
    <source>
        <dbReference type="ARBA" id="ARBA00022475"/>
    </source>
</evidence>
<keyword evidence="7" id="KW-0813">Transport</keyword>
<comment type="caution">
    <text evidence="9">The sequence shown here is derived from an EMBL/GenBank/DDBJ whole genome shotgun (WGS) entry which is preliminary data.</text>
</comment>
<comment type="subcellular location">
    <subcellularLocation>
        <location evidence="1">Cell membrane</location>
        <topology evidence="1">Single-pass membrane protein</topology>
    </subcellularLocation>
    <subcellularLocation>
        <location evidence="7">Cell membrane</location>
        <topology evidence="7">Single-pass type II membrane protein</topology>
    </subcellularLocation>
</comment>
<dbReference type="OrthoDB" id="9793581at2"/>
<dbReference type="GO" id="GO:0015031">
    <property type="term" value="P:protein transport"/>
    <property type="evidence" value="ECO:0007669"/>
    <property type="project" value="UniProtKB-KW"/>
</dbReference>
<comment type="similarity">
    <text evidence="2 7">Belongs to the ExbD/TolR family.</text>
</comment>
<evidence type="ECO:0000256" key="6">
    <source>
        <dbReference type="ARBA" id="ARBA00023136"/>
    </source>
</evidence>
<sequence length="141" mass="15059">MRFIRTRPRAQDDDHLVPLINVIFLMLIFFMIVGRISPAEPLAVEPPVSAQGRDADDQARVLLLSADGRLALDGEILTRETLGAHIADWLASTGGSGASSGATLTLKADATVRAGALRETLDLLRAAGIGKVSLVTTRMDR</sequence>
<dbReference type="Proteomes" id="UP000295717">
    <property type="component" value="Unassembled WGS sequence"/>
</dbReference>
<dbReference type="GO" id="GO:0022857">
    <property type="term" value="F:transmembrane transporter activity"/>
    <property type="evidence" value="ECO:0007669"/>
    <property type="project" value="InterPro"/>
</dbReference>
<gene>
    <name evidence="9" type="ORF">EDC35_101355</name>
</gene>
<keyword evidence="6 8" id="KW-0472">Membrane</keyword>
<dbReference type="InterPro" id="IPR003400">
    <property type="entry name" value="ExbD"/>
</dbReference>
<keyword evidence="10" id="KW-1185">Reference proteome</keyword>
<evidence type="ECO:0000313" key="9">
    <source>
        <dbReference type="EMBL" id="TCT24037.1"/>
    </source>
</evidence>
<organism evidence="9 10">
    <name type="scientific">Thiobaca trueperi</name>
    <dbReference type="NCBI Taxonomy" id="127458"/>
    <lineage>
        <taxon>Bacteria</taxon>
        <taxon>Pseudomonadati</taxon>
        <taxon>Pseudomonadota</taxon>
        <taxon>Gammaproteobacteria</taxon>
        <taxon>Chromatiales</taxon>
        <taxon>Chromatiaceae</taxon>
        <taxon>Thiobaca</taxon>
    </lineage>
</organism>
<evidence type="ECO:0000256" key="1">
    <source>
        <dbReference type="ARBA" id="ARBA00004162"/>
    </source>
</evidence>
<dbReference type="Pfam" id="PF02472">
    <property type="entry name" value="ExbD"/>
    <property type="match status" value="1"/>
</dbReference>
<protein>
    <submittedName>
        <fullName evidence="9">Outer membrane transport energization protein ExbD</fullName>
    </submittedName>
</protein>
<evidence type="ECO:0000256" key="2">
    <source>
        <dbReference type="ARBA" id="ARBA00005811"/>
    </source>
</evidence>
<keyword evidence="7" id="KW-0653">Protein transport</keyword>
<reference evidence="9 10" key="1">
    <citation type="submission" date="2019-03" db="EMBL/GenBank/DDBJ databases">
        <title>Genomic Encyclopedia of Type Strains, Phase IV (KMG-IV): sequencing the most valuable type-strain genomes for metagenomic binning, comparative biology and taxonomic classification.</title>
        <authorList>
            <person name="Goeker M."/>
        </authorList>
    </citation>
    <scope>NUCLEOTIDE SEQUENCE [LARGE SCALE GENOMIC DNA]</scope>
    <source>
        <strain evidence="9 10">DSM 13587</strain>
    </source>
</reference>
<dbReference type="EMBL" id="SMAO01000001">
    <property type="protein sequence ID" value="TCT24037.1"/>
    <property type="molecule type" value="Genomic_DNA"/>
</dbReference>
<dbReference type="PANTHER" id="PTHR30558">
    <property type="entry name" value="EXBD MEMBRANE COMPONENT OF PMF-DRIVEN MACROMOLECULE IMPORT SYSTEM"/>
    <property type="match status" value="1"/>
</dbReference>
<evidence type="ECO:0000256" key="7">
    <source>
        <dbReference type="RuleBase" id="RU003879"/>
    </source>
</evidence>
<evidence type="ECO:0000256" key="4">
    <source>
        <dbReference type="ARBA" id="ARBA00022692"/>
    </source>
</evidence>